<keyword evidence="2" id="KW-1185">Reference proteome</keyword>
<dbReference type="AlphaFoldDB" id="A0A346NMA2"/>
<sequence length="78" mass="8687">MSSERLSFAKRPLLIRSAEALFTAYEILEEYDEDGIREFLEGDITVAAVSVVSGIDEPALVDEVVKQASKIQRQEELA</sequence>
<protein>
    <submittedName>
        <fullName evidence="1">Uncharacterized protein</fullName>
    </submittedName>
</protein>
<reference evidence="1 2" key="1">
    <citation type="submission" date="2018-08" db="EMBL/GenBank/DDBJ databases">
        <title>Salinimonas sediminis sp. nov., a piezophilic bacterium isolated from a deep-sea sediment sample from the New Britain Trench.</title>
        <authorList>
            <person name="Cao J."/>
        </authorList>
    </citation>
    <scope>NUCLEOTIDE SEQUENCE [LARGE SCALE GENOMIC DNA]</scope>
    <source>
        <strain evidence="1 2">N102</strain>
    </source>
</reference>
<name>A0A346NMA2_9ALTE</name>
<organism evidence="1 2">
    <name type="scientific">Salinimonas sediminis</name>
    <dbReference type="NCBI Taxonomy" id="2303538"/>
    <lineage>
        <taxon>Bacteria</taxon>
        <taxon>Pseudomonadati</taxon>
        <taxon>Pseudomonadota</taxon>
        <taxon>Gammaproteobacteria</taxon>
        <taxon>Alteromonadales</taxon>
        <taxon>Alteromonadaceae</taxon>
        <taxon>Alteromonas/Salinimonas group</taxon>
        <taxon>Salinimonas</taxon>
    </lineage>
</organism>
<dbReference type="KEGG" id="salm:D0Y50_09915"/>
<evidence type="ECO:0000313" key="2">
    <source>
        <dbReference type="Proteomes" id="UP000262073"/>
    </source>
</evidence>
<accession>A0A346NMA2</accession>
<evidence type="ECO:0000313" key="1">
    <source>
        <dbReference type="EMBL" id="AXR06659.1"/>
    </source>
</evidence>
<gene>
    <name evidence="1" type="ORF">D0Y50_09915</name>
</gene>
<proteinExistence type="predicted"/>
<dbReference type="Proteomes" id="UP000262073">
    <property type="component" value="Chromosome"/>
</dbReference>
<dbReference type="EMBL" id="CP031769">
    <property type="protein sequence ID" value="AXR06659.1"/>
    <property type="molecule type" value="Genomic_DNA"/>
</dbReference>